<evidence type="ECO:0000256" key="4">
    <source>
        <dbReference type="ARBA" id="ARBA00023163"/>
    </source>
</evidence>
<dbReference type="GO" id="GO:0005829">
    <property type="term" value="C:cytosol"/>
    <property type="evidence" value="ECO:0007669"/>
    <property type="project" value="TreeGrafter"/>
</dbReference>
<dbReference type="InterPro" id="IPR036390">
    <property type="entry name" value="WH_DNA-bd_sf"/>
</dbReference>
<dbReference type="RefSeq" id="WP_286135613.1">
    <property type="nucleotide sequence ID" value="NZ_BRPL01000002.1"/>
</dbReference>
<dbReference type="GO" id="GO:0003677">
    <property type="term" value="F:DNA binding"/>
    <property type="evidence" value="ECO:0007669"/>
    <property type="project" value="UniProtKB-KW"/>
</dbReference>
<dbReference type="PANTHER" id="PTHR30419:SF8">
    <property type="entry name" value="NITROGEN ASSIMILATION TRANSCRIPTIONAL ACTIVATOR-RELATED"/>
    <property type="match status" value="1"/>
</dbReference>
<keyword evidence="4" id="KW-0804">Transcription</keyword>
<name>A0A9W6B045_9LACO</name>
<keyword evidence="3" id="KW-0238">DNA-binding</keyword>
<comment type="similarity">
    <text evidence="1">Belongs to the LysR transcriptional regulatory family.</text>
</comment>
<dbReference type="InterPro" id="IPR050950">
    <property type="entry name" value="HTH-type_LysR_regulators"/>
</dbReference>
<keyword evidence="2" id="KW-0805">Transcription regulation</keyword>
<protein>
    <submittedName>
        <fullName evidence="6">LysR family transcriptional regulator</fullName>
    </submittedName>
</protein>
<dbReference type="SUPFAM" id="SSF46785">
    <property type="entry name" value="Winged helix' DNA-binding domain"/>
    <property type="match status" value="1"/>
</dbReference>
<evidence type="ECO:0000256" key="1">
    <source>
        <dbReference type="ARBA" id="ARBA00009437"/>
    </source>
</evidence>
<dbReference type="Pfam" id="PF03466">
    <property type="entry name" value="LysR_substrate"/>
    <property type="match status" value="1"/>
</dbReference>
<dbReference type="PANTHER" id="PTHR30419">
    <property type="entry name" value="HTH-TYPE TRANSCRIPTIONAL REGULATOR YBHD"/>
    <property type="match status" value="1"/>
</dbReference>
<dbReference type="PROSITE" id="PS50931">
    <property type="entry name" value="HTH_LYSR"/>
    <property type="match status" value="1"/>
</dbReference>
<feature type="domain" description="HTH lysR-type" evidence="5">
    <location>
        <begin position="1"/>
        <end position="59"/>
    </location>
</feature>
<organism evidence="6 7">
    <name type="scientific">Philodulcilactobacillus myokoensis</name>
    <dbReference type="NCBI Taxonomy" id="2929573"/>
    <lineage>
        <taxon>Bacteria</taxon>
        <taxon>Bacillati</taxon>
        <taxon>Bacillota</taxon>
        <taxon>Bacilli</taxon>
        <taxon>Lactobacillales</taxon>
        <taxon>Lactobacillaceae</taxon>
        <taxon>Philodulcilactobacillus</taxon>
    </lineage>
</organism>
<proteinExistence type="inferred from homology"/>
<comment type="caution">
    <text evidence="6">The sequence shown here is derived from an EMBL/GenBank/DDBJ whole genome shotgun (WGS) entry which is preliminary data.</text>
</comment>
<dbReference type="SUPFAM" id="SSF53850">
    <property type="entry name" value="Periplasmic binding protein-like II"/>
    <property type="match status" value="1"/>
</dbReference>
<gene>
    <name evidence="6" type="primary">mleR1</name>
    <name evidence="6" type="ORF">WR164_01350</name>
</gene>
<dbReference type="InterPro" id="IPR005119">
    <property type="entry name" value="LysR_subst-bd"/>
</dbReference>
<dbReference type="EMBL" id="BRPL01000002">
    <property type="protein sequence ID" value="GLB46156.1"/>
    <property type="molecule type" value="Genomic_DNA"/>
</dbReference>
<dbReference type="GO" id="GO:0003700">
    <property type="term" value="F:DNA-binding transcription factor activity"/>
    <property type="evidence" value="ECO:0007669"/>
    <property type="project" value="InterPro"/>
</dbReference>
<dbReference type="Proteomes" id="UP001144204">
    <property type="component" value="Unassembled WGS sequence"/>
</dbReference>
<accession>A0A9W6B045</accession>
<dbReference type="AlphaFoldDB" id="A0A9W6B045"/>
<evidence type="ECO:0000259" key="5">
    <source>
        <dbReference type="PROSITE" id="PS50931"/>
    </source>
</evidence>
<dbReference type="Pfam" id="PF00126">
    <property type="entry name" value="HTH_1"/>
    <property type="match status" value="1"/>
</dbReference>
<dbReference type="Gene3D" id="3.40.190.290">
    <property type="match status" value="1"/>
</dbReference>
<dbReference type="InterPro" id="IPR036388">
    <property type="entry name" value="WH-like_DNA-bd_sf"/>
</dbReference>
<evidence type="ECO:0000313" key="7">
    <source>
        <dbReference type="Proteomes" id="UP001144204"/>
    </source>
</evidence>
<sequence length="297" mass="34343">MNIRDLEYFITLVELKNFSRTAKHFHVSQPTITLALKRLENEMGAQLIIRNRYQRLIVTDSGRQLLKHAKQIVKSSQISKKEIANLKRKKLRIGLPPIIEAEYFAPIAKRLKDNGLLQSIETFEFGSENLLKQLKQGKIDFAFLGTLNSLNDNDIDLHEFARKPFKIFVSKNNRLNNNHNLHFKALKDYDFVIFKNGFIQNEALKMLAQRNKFTPKIAFQSYTTNSLLNMIADDVGIGFFMSSLTVDPNRITKLALKDHDVPQFVMSMATRHLQVFNPIQRKIIDIIKETIGNINEN</sequence>
<evidence type="ECO:0000256" key="3">
    <source>
        <dbReference type="ARBA" id="ARBA00023125"/>
    </source>
</evidence>
<dbReference type="InterPro" id="IPR000847">
    <property type="entry name" value="LysR_HTH_N"/>
</dbReference>
<evidence type="ECO:0000256" key="2">
    <source>
        <dbReference type="ARBA" id="ARBA00023015"/>
    </source>
</evidence>
<keyword evidence="7" id="KW-1185">Reference proteome</keyword>
<dbReference type="Gene3D" id="1.10.10.10">
    <property type="entry name" value="Winged helix-like DNA-binding domain superfamily/Winged helix DNA-binding domain"/>
    <property type="match status" value="1"/>
</dbReference>
<dbReference type="PRINTS" id="PR00039">
    <property type="entry name" value="HTHLYSR"/>
</dbReference>
<dbReference type="FunFam" id="1.10.10.10:FF:000001">
    <property type="entry name" value="LysR family transcriptional regulator"/>
    <property type="match status" value="1"/>
</dbReference>
<reference evidence="6" key="2">
    <citation type="journal article" date="2023" name="PLoS ONE">
        <title>Philodulcilactobacillus myokoensis gen. nov., sp. nov., a fructophilic, acidophilic, and agar-phobic lactic acid bacterium isolated from fermented vegetable extracts.</title>
        <authorList>
            <person name="Kouya T."/>
            <person name="Ishiyama Y."/>
            <person name="Ohashi S."/>
            <person name="Kumakubo R."/>
            <person name="Yamazaki T."/>
            <person name="Otaki T."/>
        </authorList>
    </citation>
    <scope>NUCLEOTIDE SEQUENCE</scope>
    <source>
        <strain evidence="6">WR16-4</strain>
    </source>
</reference>
<evidence type="ECO:0000313" key="6">
    <source>
        <dbReference type="EMBL" id="GLB46156.1"/>
    </source>
</evidence>
<reference evidence="6" key="1">
    <citation type="submission" date="2022-07" db="EMBL/GenBank/DDBJ databases">
        <authorList>
            <person name="Kouya T."/>
            <person name="Ishiyama Y."/>
        </authorList>
    </citation>
    <scope>NUCLEOTIDE SEQUENCE</scope>
    <source>
        <strain evidence="6">WR16-4</strain>
    </source>
</reference>